<protein>
    <submittedName>
        <fullName evidence="7">p-loop containing nucleoside triphosphate hydrolase</fullName>
    </submittedName>
</protein>
<dbReference type="Gene3D" id="3.40.50.300">
    <property type="entry name" value="P-loop containing nucleotide triphosphate hydrolases"/>
    <property type="match status" value="1"/>
</dbReference>
<accession>S3CHH6</accession>
<sequence>MSFQFYGGETSSDDFDDDSAVSSSSSSHGSGSETDITPFRTSHKRRRPTQTQWLGNDHTSHVTELDKRFMGVASIEEFDRSKRLFKNSRANSYDIQHHKTTPTDPKGNERPLNGQTSVDFESFLNENADFLPDSNWEVEFLLHQAEVMAKAAAISERRFYDDTFSDDDEEPWHPYDPDYDQYRELPDLDAVDSGSDFLDCASKSITVCFGIIHKVAVRILPQAPSPLQRLLEDQGNPNLQLFEVVQEEKSMVYILKPPGSGLSNPASSIAVVNTRHGSILSQLTSSYFCFFEACSPAKNWSSIAEGTIGKDTHELIDLIIYGPNQSVEDVGNFLNSESIFLQVPDYQNSAYGYNNPHMLDFGELLNHNVEDGASGKSFCALGALLPDNNDIATNSQALLKKKVELAFRKTTRSENLKRVKIDCGVIRTPLKSYQEEALDFIQQRETGPIPEEYRLWKSVDGSPDSLCTHTVTGEKVADVPPETGGGILADEMGLGKTLTMLSAIAKTVDEAARFAKGKDTLKNSSVGSTLVPSKATLVIVPSPLLLNEWEQEIKEHCISFSNIIIYHGHGRTANENLLADADIVLSTYHTLAHESHDKTSPMWKINWFRVILDEGKSHIIRRMSTKLFKAMKKLTANYRWCLTGTPVQNTLEDFVALISFIGASPLDNIHHFRKFIISPLMKHTESGVDNLRQLLDSICLRRTKELLNLPHVIEDLQTLTFSAREQQHYSLTREKLIKLIKLNTLQPKSNKKGYLGVFQLQLQLRRLCNHGTFQKSTLGTEEFDPQQAMAHLKKSKQADCEVCNIKITGIQGIEEKRSGNFTVCGHLLCRKCETKLKAGLKPVEGKENCSQCSLCSETIFGDYMVEEESLSKSSKRGTRHLSPWQYFDKDGFSTKVSAVLADIERNRDVDGKCIIFSCWTRSLDLVGIFLKHRNIPFVRIDGSHSTAVRKLILADFQNNIGYKILLMTTGTGSIGLNLTVANCVYLLEPQWNPMVENQAIARVLRLGQTRNVRVVRYVMKETIEEKELRTQQIEKLKYAKMGWKEGS</sequence>
<feature type="domain" description="Helicase ATP-binding" evidence="5">
    <location>
        <begin position="477"/>
        <end position="664"/>
    </location>
</feature>
<dbReference type="PROSITE" id="PS51194">
    <property type="entry name" value="HELICASE_CTER"/>
    <property type="match status" value="1"/>
</dbReference>
<dbReference type="OrthoDB" id="448448at2759"/>
<keyword evidence="3" id="KW-0067">ATP-binding</keyword>
<dbReference type="AlphaFoldDB" id="S3CHH6"/>
<feature type="domain" description="Helicase C-terminal" evidence="6">
    <location>
        <begin position="895"/>
        <end position="1047"/>
    </location>
</feature>
<dbReference type="GO" id="GO:0016787">
    <property type="term" value="F:hydrolase activity"/>
    <property type="evidence" value="ECO:0007669"/>
    <property type="project" value="UniProtKB-KW"/>
</dbReference>
<name>S3CHH6_GLAL2</name>
<dbReference type="InterPro" id="IPR014001">
    <property type="entry name" value="Helicase_ATP-bd"/>
</dbReference>
<feature type="region of interest" description="Disordered" evidence="4">
    <location>
        <begin position="89"/>
        <end position="112"/>
    </location>
</feature>
<dbReference type="GO" id="GO:0008094">
    <property type="term" value="F:ATP-dependent activity, acting on DNA"/>
    <property type="evidence" value="ECO:0007669"/>
    <property type="project" value="TreeGrafter"/>
</dbReference>
<dbReference type="PANTHER" id="PTHR45626:SF52">
    <property type="entry name" value="SINGLE-STRANDED DNA-DEPENDENT ATPASE (EUROFUNG)"/>
    <property type="match status" value="1"/>
</dbReference>
<dbReference type="Gene3D" id="3.40.50.10810">
    <property type="entry name" value="Tandem AAA-ATPase domain"/>
    <property type="match status" value="1"/>
</dbReference>
<dbReference type="PROSITE" id="PS51192">
    <property type="entry name" value="HELICASE_ATP_BIND_1"/>
    <property type="match status" value="1"/>
</dbReference>
<dbReference type="PANTHER" id="PTHR45626">
    <property type="entry name" value="TRANSCRIPTION TERMINATION FACTOR 2-RELATED"/>
    <property type="match status" value="1"/>
</dbReference>
<dbReference type="EMBL" id="KE145371">
    <property type="protein sequence ID" value="EPE25922.1"/>
    <property type="molecule type" value="Genomic_DNA"/>
</dbReference>
<evidence type="ECO:0000259" key="5">
    <source>
        <dbReference type="PROSITE" id="PS51192"/>
    </source>
</evidence>
<dbReference type="eggNOG" id="KOG1001">
    <property type="taxonomic scope" value="Eukaryota"/>
</dbReference>
<proteinExistence type="predicted"/>
<gene>
    <name evidence="7" type="ORF">GLAREA_01834</name>
</gene>
<dbReference type="InterPro" id="IPR050628">
    <property type="entry name" value="SNF2_RAD54_helicase_TF"/>
</dbReference>
<dbReference type="OMA" id="ADETHWY"/>
<dbReference type="InterPro" id="IPR038718">
    <property type="entry name" value="SNF2-like_sf"/>
</dbReference>
<dbReference type="HOGENOM" id="CLU_000315_2_7_1"/>
<dbReference type="GeneID" id="19460892"/>
<dbReference type="InterPro" id="IPR027417">
    <property type="entry name" value="P-loop_NTPase"/>
</dbReference>
<evidence type="ECO:0000313" key="7">
    <source>
        <dbReference type="EMBL" id="EPE25922.1"/>
    </source>
</evidence>
<dbReference type="GO" id="GO:0005524">
    <property type="term" value="F:ATP binding"/>
    <property type="evidence" value="ECO:0007669"/>
    <property type="project" value="UniProtKB-KW"/>
</dbReference>
<dbReference type="CDD" id="cd18008">
    <property type="entry name" value="DEXDc_SHPRH-like"/>
    <property type="match status" value="1"/>
</dbReference>
<dbReference type="SMART" id="SM00490">
    <property type="entry name" value="HELICc"/>
    <property type="match status" value="1"/>
</dbReference>
<dbReference type="GO" id="GO:0005634">
    <property type="term" value="C:nucleus"/>
    <property type="evidence" value="ECO:0007669"/>
    <property type="project" value="TreeGrafter"/>
</dbReference>
<dbReference type="STRING" id="1116229.S3CHH6"/>
<reference evidence="7 8" key="1">
    <citation type="journal article" date="2013" name="BMC Genomics">
        <title>Genomics-driven discovery of the pneumocandin biosynthetic gene cluster in the fungus Glarea lozoyensis.</title>
        <authorList>
            <person name="Chen L."/>
            <person name="Yue Q."/>
            <person name="Zhang X."/>
            <person name="Xiang M."/>
            <person name="Wang C."/>
            <person name="Li S."/>
            <person name="Che Y."/>
            <person name="Ortiz-Lopez F.J."/>
            <person name="Bills G.F."/>
            <person name="Liu X."/>
            <person name="An Z."/>
        </authorList>
    </citation>
    <scope>NUCLEOTIDE SEQUENCE [LARGE SCALE GENOMIC DNA]</scope>
    <source>
        <strain evidence="8">ATCC 20868 / MF5171</strain>
    </source>
</reference>
<evidence type="ECO:0000256" key="2">
    <source>
        <dbReference type="ARBA" id="ARBA00022801"/>
    </source>
</evidence>
<dbReference type="InterPro" id="IPR049730">
    <property type="entry name" value="SNF2/RAD54-like_C"/>
</dbReference>
<keyword evidence="8" id="KW-1185">Reference proteome</keyword>
<dbReference type="Proteomes" id="UP000016922">
    <property type="component" value="Unassembled WGS sequence"/>
</dbReference>
<dbReference type="InterPro" id="IPR001650">
    <property type="entry name" value="Helicase_C-like"/>
</dbReference>
<dbReference type="Pfam" id="PF00271">
    <property type="entry name" value="Helicase_C"/>
    <property type="match status" value="1"/>
</dbReference>
<dbReference type="RefSeq" id="XP_008087241.1">
    <property type="nucleotide sequence ID" value="XM_008089050.1"/>
</dbReference>
<evidence type="ECO:0000313" key="8">
    <source>
        <dbReference type="Proteomes" id="UP000016922"/>
    </source>
</evidence>
<evidence type="ECO:0000259" key="6">
    <source>
        <dbReference type="PROSITE" id="PS51194"/>
    </source>
</evidence>
<dbReference type="GO" id="GO:0006281">
    <property type="term" value="P:DNA repair"/>
    <property type="evidence" value="ECO:0007669"/>
    <property type="project" value="TreeGrafter"/>
</dbReference>
<feature type="compositionally biased region" description="Low complexity" evidence="4">
    <location>
        <begin position="20"/>
        <end position="32"/>
    </location>
</feature>
<dbReference type="InterPro" id="IPR000330">
    <property type="entry name" value="SNF2_N"/>
</dbReference>
<evidence type="ECO:0000256" key="4">
    <source>
        <dbReference type="SAM" id="MobiDB-lite"/>
    </source>
</evidence>
<organism evidence="7 8">
    <name type="scientific">Glarea lozoyensis (strain ATCC 20868 / MF5171)</name>
    <dbReference type="NCBI Taxonomy" id="1116229"/>
    <lineage>
        <taxon>Eukaryota</taxon>
        <taxon>Fungi</taxon>
        <taxon>Dikarya</taxon>
        <taxon>Ascomycota</taxon>
        <taxon>Pezizomycotina</taxon>
        <taxon>Leotiomycetes</taxon>
        <taxon>Helotiales</taxon>
        <taxon>Helotiaceae</taxon>
        <taxon>Glarea</taxon>
    </lineage>
</organism>
<dbReference type="KEGG" id="glz:GLAREA_01834"/>
<feature type="region of interest" description="Disordered" evidence="4">
    <location>
        <begin position="1"/>
        <end position="58"/>
    </location>
</feature>
<evidence type="ECO:0000256" key="3">
    <source>
        <dbReference type="ARBA" id="ARBA00022840"/>
    </source>
</evidence>
<evidence type="ECO:0000256" key="1">
    <source>
        <dbReference type="ARBA" id="ARBA00022741"/>
    </source>
</evidence>
<dbReference type="CDD" id="cd18793">
    <property type="entry name" value="SF2_C_SNF"/>
    <property type="match status" value="1"/>
</dbReference>
<keyword evidence="2 7" id="KW-0378">Hydrolase</keyword>
<dbReference type="SMART" id="SM00487">
    <property type="entry name" value="DEXDc"/>
    <property type="match status" value="1"/>
</dbReference>
<dbReference type="SUPFAM" id="SSF52540">
    <property type="entry name" value="P-loop containing nucleoside triphosphate hydrolases"/>
    <property type="match status" value="2"/>
</dbReference>
<keyword evidence="1" id="KW-0547">Nucleotide-binding</keyword>
<dbReference type="Pfam" id="PF00176">
    <property type="entry name" value="SNF2-rel_dom"/>
    <property type="match status" value="1"/>
</dbReference>